<accession>A0A0S4WMY8</accession>
<sequence length="139" mass="16417">MHFPLLRFNDAHIRKFRSFGELRLMSKKYFDQGDFKKGAFFIDSTGARYELIEAHFVRGSLNPVRWFRPSPAIIVDIEIGPPSQLTLDQVKETVISYVIRYRWYHQGHQSESEFRNMITSAQSYLDLIKMISFYGTWQG</sequence>
<proteinExistence type="predicted"/>
<reference evidence="1" key="1">
    <citation type="submission" date="2015-10" db="EMBL/GenBank/DDBJ databases">
        <authorList>
            <person name="Gilbert D.G."/>
        </authorList>
    </citation>
    <scope>NUCLEOTIDE SEQUENCE</scope>
    <source>
        <strain evidence="1">Phyl III-seqv23</strain>
    </source>
</reference>
<dbReference type="EMBL" id="LN899827">
    <property type="protein sequence ID" value="CUV48120.1"/>
    <property type="molecule type" value="Genomic_DNA"/>
</dbReference>
<dbReference type="AlphaFoldDB" id="A0A0S4WMY8"/>
<evidence type="ECO:0000313" key="1">
    <source>
        <dbReference type="EMBL" id="CUV48120.1"/>
    </source>
</evidence>
<protein>
    <submittedName>
        <fullName evidence="1">Uncharacterized protein</fullName>
    </submittedName>
</protein>
<organism evidence="1">
    <name type="scientific">Ralstonia solanacearum</name>
    <name type="common">Pseudomonas solanacearum</name>
    <dbReference type="NCBI Taxonomy" id="305"/>
    <lineage>
        <taxon>Bacteria</taxon>
        <taxon>Pseudomonadati</taxon>
        <taxon>Pseudomonadota</taxon>
        <taxon>Betaproteobacteria</taxon>
        <taxon>Burkholderiales</taxon>
        <taxon>Burkholderiaceae</taxon>
        <taxon>Ralstonia</taxon>
        <taxon>Ralstonia solanacearum species complex</taxon>
    </lineage>
</organism>
<name>A0A0S4WMY8_RALSL</name>
<gene>
    <name evidence="1" type="ORF">TO10_v1_1590003</name>
</gene>